<gene>
    <name evidence="1" type="ORF">PX52LOC_02555</name>
</gene>
<sequence>MTARELLTELTKAQCLPSVEGEELVFSIAPPDELAAAVRVLQTGLRAVLTGKRWFGLSANGRGAGRPDGTLNPAGLLPRSARLATVEGDSQWDRLPLPVDKVTARLFTPEAKRAA</sequence>
<dbReference type="RefSeq" id="WP_149110419.1">
    <property type="nucleotide sequence ID" value="NZ_CP042425.1"/>
</dbReference>
<dbReference type="Proteomes" id="UP000324974">
    <property type="component" value="Chromosome"/>
</dbReference>
<dbReference type="OrthoDB" id="286586at2"/>
<protein>
    <submittedName>
        <fullName evidence="1">Uncharacterized protein</fullName>
    </submittedName>
</protein>
<evidence type="ECO:0000313" key="2">
    <source>
        <dbReference type="Proteomes" id="UP000324974"/>
    </source>
</evidence>
<dbReference type="EMBL" id="CP042425">
    <property type="protein sequence ID" value="QEL15622.1"/>
    <property type="molecule type" value="Genomic_DNA"/>
</dbReference>
<proteinExistence type="predicted"/>
<organism evidence="1 2">
    <name type="scientific">Limnoglobus roseus</name>
    <dbReference type="NCBI Taxonomy" id="2598579"/>
    <lineage>
        <taxon>Bacteria</taxon>
        <taxon>Pseudomonadati</taxon>
        <taxon>Planctomycetota</taxon>
        <taxon>Planctomycetia</taxon>
        <taxon>Gemmatales</taxon>
        <taxon>Gemmataceae</taxon>
        <taxon>Limnoglobus</taxon>
    </lineage>
</organism>
<evidence type="ECO:0000313" key="1">
    <source>
        <dbReference type="EMBL" id="QEL15622.1"/>
    </source>
</evidence>
<accession>A0A5C1ACX4</accession>
<keyword evidence="2" id="KW-1185">Reference proteome</keyword>
<dbReference type="AlphaFoldDB" id="A0A5C1ACX4"/>
<reference evidence="2" key="1">
    <citation type="submission" date="2019-08" db="EMBL/GenBank/DDBJ databases">
        <title>Limnoglobus roseus gen. nov., sp. nov., a novel freshwater planctomycete with a giant genome from the family Gemmataceae.</title>
        <authorList>
            <person name="Kulichevskaya I.S."/>
            <person name="Naumoff D.G."/>
            <person name="Miroshnikov K."/>
            <person name="Ivanova A."/>
            <person name="Philippov D.A."/>
            <person name="Hakobyan A."/>
            <person name="Rijpstra I.C."/>
            <person name="Sinninghe Damste J.S."/>
            <person name="Liesack W."/>
            <person name="Dedysh S.N."/>
        </authorList>
    </citation>
    <scope>NUCLEOTIDE SEQUENCE [LARGE SCALE GENOMIC DNA]</scope>
    <source>
        <strain evidence="2">PX52</strain>
    </source>
</reference>
<name>A0A5C1ACX4_9BACT</name>
<dbReference type="KEGG" id="lrs:PX52LOC_02555"/>